<dbReference type="EMBL" id="BGPR01146595">
    <property type="protein sequence ID" value="GBN77791.1"/>
    <property type="molecule type" value="Genomic_DNA"/>
</dbReference>
<dbReference type="Proteomes" id="UP000499080">
    <property type="component" value="Unassembled WGS sequence"/>
</dbReference>
<dbReference type="EMBL" id="BGPR01050737">
    <property type="protein sequence ID" value="GBO27692.1"/>
    <property type="molecule type" value="Genomic_DNA"/>
</dbReference>
<sequence length="110" mass="12744">MVLRVFTFHLYSSFFPPFLNTLPSEAREWLMNYLSVIRPQVGQITQPQSCAFLHGIDLMRTLLTGGLYRLTRGWSVKGYRTPLDPLGMRNVDSFNSTCQRFPKIISQKQD</sequence>
<evidence type="ECO:0000313" key="1">
    <source>
        <dbReference type="EMBL" id="GBN77791.1"/>
    </source>
</evidence>
<comment type="caution">
    <text evidence="1">The sequence shown here is derived from an EMBL/GenBank/DDBJ whole genome shotgun (WGS) entry which is preliminary data.</text>
</comment>
<dbReference type="EMBL" id="BGPR01146600">
    <property type="protein sequence ID" value="GBN77803.1"/>
    <property type="molecule type" value="Genomic_DNA"/>
</dbReference>
<keyword evidence="5" id="KW-1185">Reference proteome</keyword>
<dbReference type="AlphaFoldDB" id="A0A4Y2RQ57"/>
<dbReference type="EMBL" id="BGPR01050745">
    <property type="protein sequence ID" value="GBO27696.1"/>
    <property type="molecule type" value="Genomic_DNA"/>
</dbReference>
<evidence type="ECO:0000313" key="2">
    <source>
        <dbReference type="EMBL" id="GBN77803.1"/>
    </source>
</evidence>
<evidence type="ECO:0000313" key="5">
    <source>
        <dbReference type="Proteomes" id="UP000499080"/>
    </source>
</evidence>
<accession>A0A4Y2RQ57</accession>
<evidence type="ECO:0000313" key="3">
    <source>
        <dbReference type="EMBL" id="GBO27692.1"/>
    </source>
</evidence>
<proteinExistence type="predicted"/>
<protein>
    <submittedName>
        <fullName evidence="1">Uncharacterized protein</fullName>
    </submittedName>
</protein>
<reference evidence="1 5" key="1">
    <citation type="journal article" date="2019" name="Sci. Rep.">
        <title>Orb-weaving spider Araneus ventricosus genome elucidates the spidroin gene catalogue.</title>
        <authorList>
            <person name="Kono N."/>
            <person name="Nakamura H."/>
            <person name="Ohtoshi R."/>
            <person name="Moran D.A.P."/>
            <person name="Shinohara A."/>
            <person name="Yoshida Y."/>
            <person name="Fujiwara M."/>
            <person name="Mori M."/>
            <person name="Tomita M."/>
            <person name="Arakawa K."/>
        </authorList>
    </citation>
    <scope>NUCLEOTIDE SEQUENCE [LARGE SCALE GENOMIC DNA]</scope>
</reference>
<evidence type="ECO:0000313" key="4">
    <source>
        <dbReference type="EMBL" id="GBO27696.1"/>
    </source>
</evidence>
<name>A0A4Y2RQ57_ARAVE</name>
<organism evidence="1 5">
    <name type="scientific">Araneus ventricosus</name>
    <name type="common">Orbweaver spider</name>
    <name type="synonym">Epeira ventricosa</name>
    <dbReference type="NCBI Taxonomy" id="182803"/>
    <lineage>
        <taxon>Eukaryota</taxon>
        <taxon>Metazoa</taxon>
        <taxon>Ecdysozoa</taxon>
        <taxon>Arthropoda</taxon>
        <taxon>Chelicerata</taxon>
        <taxon>Arachnida</taxon>
        <taxon>Araneae</taxon>
        <taxon>Araneomorphae</taxon>
        <taxon>Entelegynae</taxon>
        <taxon>Araneoidea</taxon>
        <taxon>Araneidae</taxon>
        <taxon>Araneus</taxon>
    </lineage>
</organism>
<gene>
    <name evidence="2" type="ORF">AVEN_109413_1</name>
    <name evidence="1" type="ORF">AVEN_11811_1</name>
    <name evidence="4" type="ORF">AVEN_131448_1</name>
    <name evidence="3" type="ORF">AVEN_138054_1</name>
</gene>